<dbReference type="PANTHER" id="PTHR16219">
    <property type="entry name" value="AUGMIN SUBUNIT 4 FAMILY MEMBER"/>
    <property type="match status" value="1"/>
</dbReference>
<dbReference type="GO" id="GO:0007098">
    <property type="term" value="P:centrosome cycle"/>
    <property type="evidence" value="ECO:0007669"/>
    <property type="project" value="InterPro"/>
</dbReference>
<dbReference type="PRINTS" id="PR02090">
    <property type="entry name" value="HAUSAUGMINL4"/>
</dbReference>
<dbReference type="AlphaFoldDB" id="A0A6P3W2M1"/>
<dbReference type="Pfam" id="PF14735">
    <property type="entry name" value="HAUS4"/>
    <property type="match status" value="1"/>
</dbReference>
<gene>
    <name evidence="3" type="primary">haus4</name>
</gene>
<accession>A0A6P3W2M1</accession>
<evidence type="ECO:0000313" key="2">
    <source>
        <dbReference type="Proteomes" id="UP000515152"/>
    </source>
</evidence>
<keyword evidence="2" id="KW-1185">Reference proteome</keyword>
<dbReference type="PANTHER" id="PTHR16219:SF1">
    <property type="entry name" value="HAUS AUGMIN-LIKE COMPLEX SUBUNIT 4"/>
    <property type="match status" value="1"/>
</dbReference>
<organism evidence="2 3">
    <name type="scientific">Clupea harengus</name>
    <name type="common">Atlantic herring</name>
    <dbReference type="NCBI Taxonomy" id="7950"/>
    <lineage>
        <taxon>Eukaryota</taxon>
        <taxon>Metazoa</taxon>
        <taxon>Chordata</taxon>
        <taxon>Craniata</taxon>
        <taxon>Vertebrata</taxon>
        <taxon>Euteleostomi</taxon>
        <taxon>Actinopterygii</taxon>
        <taxon>Neopterygii</taxon>
        <taxon>Teleostei</taxon>
        <taxon>Clupei</taxon>
        <taxon>Clupeiformes</taxon>
        <taxon>Clupeoidei</taxon>
        <taxon>Clupeidae</taxon>
        <taxon>Clupea</taxon>
    </lineage>
</organism>
<dbReference type="KEGG" id="char:105904601"/>
<evidence type="ECO:0000256" key="1">
    <source>
        <dbReference type="SAM" id="Coils"/>
    </source>
</evidence>
<reference evidence="3" key="1">
    <citation type="submission" date="2025-08" db="UniProtKB">
        <authorList>
            <consortium name="RefSeq"/>
        </authorList>
    </citation>
    <scope>IDENTIFICATION</scope>
</reference>
<dbReference type="Proteomes" id="UP000515152">
    <property type="component" value="Chromosome 8"/>
</dbReference>
<dbReference type="CTD" id="54930"/>
<name>A0A6P3W2M1_CLUHA</name>
<dbReference type="RefSeq" id="XP_012687959.1">
    <property type="nucleotide sequence ID" value="XM_012832505.2"/>
</dbReference>
<keyword evidence="1" id="KW-0175">Coiled coil</keyword>
<dbReference type="GO" id="GO:0051225">
    <property type="term" value="P:spindle assembly"/>
    <property type="evidence" value="ECO:0007669"/>
    <property type="project" value="InterPro"/>
</dbReference>
<proteinExistence type="predicted"/>
<dbReference type="OrthoDB" id="661220at2759"/>
<feature type="coiled-coil region" evidence="1">
    <location>
        <begin position="295"/>
        <end position="353"/>
    </location>
</feature>
<protein>
    <submittedName>
        <fullName evidence="3">HAUS augmin-like complex subunit 4</fullName>
    </submittedName>
</protein>
<dbReference type="InterPro" id="IPR026214">
    <property type="entry name" value="HAUS4_met"/>
</dbReference>
<dbReference type="GO" id="GO:0051011">
    <property type="term" value="F:microtubule minus-end binding"/>
    <property type="evidence" value="ECO:0007669"/>
    <property type="project" value="TreeGrafter"/>
</dbReference>
<dbReference type="InterPro" id="IPR029327">
    <property type="entry name" value="HAUS4"/>
</dbReference>
<dbReference type="GO" id="GO:0070652">
    <property type="term" value="C:HAUS complex"/>
    <property type="evidence" value="ECO:0007669"/>
    <property type="project" value="InterPro"/>
</dbReference>
<sequence length="363" mass="42150">MASSSHPLQTTEKENSLLEKVLKAFPSADLTEDDLIQNPQFCKLLAKLSSHVDSTGLTESLRKELEKAEEELQTETKRWMRPMIIHQLLEEMVQEYIVGKYRCTVTPDDDKFYGTLEQCLLAAKCDVQLHLTEGPSAVLGISSKHIQRILPSEQDVQDMEERLPKELEKHLKRKAFSILSYIQPESEKDSDGLKLEKFNHLPQLLKEERNRIEHLREANAEMAFRLTRQTHSYLNDLLEHMRLLQTLLLENRLKVQTKLDRKKLEYLEAKCQLGVQKIRVEMLAIQLDTYTASKIATHKKIREHLETELTATQKEKQAVENKLASYDMFGQEFKDLVEEYARLQVEIEAKKLAVDTLTKPEVK</sequence>
<evidence type="ECO:0000313" key="3">
    <source>
        <dbReference type="RefSeq" id="XP_012687959.1"/>
    </source>
</evidence>
<dbReference type="GeneID" id="105904601"/>